<dbReference type="Proteomes" id="UP000396788">
    <property type="component" value="Unassembled WGS sequence"/>
</dbReference>
<dbReference type="AlphaFoldDB" id="A0A5E4VG31"/>
<proteinExistence type="predicted"/>
<gene>
    <name evidence="1" type="ORF">PCE31107_02619</name>
</gene>
<evidence type="ECO:0000313" key="1">
    <source>
        <dbReference type="EMBL" id="VVE10514.1"/>
    </source>
</evidence>
<dbReference type="CDD" id="cd06981">
    <property type="entry name" value="cupin_reut_a1446"/>
    <property type="match status" value="1"/>
</dbReference>
<name>A0A5E4VG31_9BURK</name>
<dbReference type="Gene3D" id="2.60.120.10">
    <property type="entry name" value="Jelly Rolls"/>
    <property type="match status" value="1"/>
</dbReference>
<sequence>MYAFYPPQTRERSAPMNTPLLPDTNLFAGLPSPPDPAAAEQFTTLLAHPGMRVERIVSTGQASPPGFWYDQAQHEWVVLLTGGAGLAFADTPGQTLVLKPGDAVAIAAHRQHRVAWTTPGETTVWLAIHYD</sequence>
<protein>
    <submittedName>
        <fullName evidence="1">Cupin</fullName>
    </submittedName>
</protein>
<accession>A0A5E4VG31</accession>
<dbReference type="InterPro" id="IPR011051">
    <property type="entry name" value="RmlC_Cupin_sf"/>
</dbReference>
<reference evidence="1 2" key="1">
    <citation type="submission" date="2019-08" db="EMBL/GenBank/DDBJ databases">
        <authorList>
            <person name="Peeters C."/>
        </authorList>
    </citation>
    <scope>NUCLEOTIDE SEQUENCE [LARGE SCALE GENOMIC DNA]</scope>
    <source>
        <strain evidence="1 2">LMG 31107</strain>
    </source>
</reference>
<dbReference type="SUPFAM" id="SSF51182">
    <property type="entry name" value="RmlC-like cupins"/>
    <property type="match status" value="1"/>
</dbReference>
<dbReference type="EMBL" id="CABPRY010000005">
    <property type="protein sequence ID" value="VVE10514.1"/>
    <property type="molecule type" value="Genomic_DNA"/>
</dbReference>
<evidence type="ECO:0000313" key="2">
    <source>
        <dbReference type="Proteomes" id="UP000396788"/>
    </source>
</evidence>
<organism evidence="1 2">
    <name type="scientific">Pandoraea cepalis</name>
    <dbReference type="NCBI Taxonomy" id="2508294"/>
    <lineage>
        <taxon>Bacteria</taxon>
        <taxon>Pseudomonadati</taxon>
        <taxon>Pseudomonadota</taxon>
        <taxon>Betaproteobacteria</taxon>
        <taxon>Burkholderiales</taxon>
        <taxon>Burkholderiaceae</taxon>
        <taxon>Pandoraea</taxon>
    </lineage>
</organism>
<dbReference type="InterPro" id="IPR014710">
    <property type="entry name" value="RmlC-like_jellyroll"/>
</dbReference>